<proteinExistence type="predicted"/>
<dbReference type="InterPro" id="IPR012337">
    <property type="entry name" value="RNaseH-like_sf"/>
</dbReference>
<accession>A0AAD7SHB4</accession>
<keyword evidence="3" id="KW-1185">Reference proteome</keyword>
<evidence type="ECO:0008006" key="4">
    <source>
        <dbReference type="Google" id="ProtNLM"/>
    </source>
</evidence>
<evidence type="ECO:0000256" key="1">
    <source>
        <dbReference type="SAM" id="MobiDB-lite"/>
    </source>
</evidence>
<dbReference type="EMBL" id="JAINUG010000063">
    <property type="protein sequence ID" value="KAJ8402619.1"/>
    <property type="molecule type" value="Genomic_DNA"/>
</dbReference>
<feature type="region of interest" description="Disordered" evidence="1">
    <location>
        <begin position="82"/>
        <end position="104"/>
    </location>
</feature>
<dbReference type="PANTHER" id="PTHR47501">
    <property type="entry name" value="TRANSPOSASE-RELATED"/>
    <property type="match status" value="1"/>
</dbReference>
<dbReference type="Proteomes" id="UP001221898">
    <property type="component" value="Unassembled WGS sequence"/>
</dbReference>
<dbReference type="SUPFAM" id="SSF53098">
    <property type="entry name" value="Ribonuclease H-like"/>
    <property type="match status" value="1"/>
</dbReference>
<dbReference type="AlphaFoldDB" id="A0AAD7SHB4"/>
<feature type="compositionally biased region" description="Basic and acidic residues" evidence="1">
    <location>
        <begin position="82"/>
        <end position="93"/>
    </location>
</feature>
<evidence type="ECO:0000313" key="2">
    <source>
        <dbReference type="EMBL" id="KAJ8402619.1"/>
    </source>
</evidence>
<organism evidence="2 3">
    <name type="scientific">Aldrovandia affinis</name>
    <dbReference type="NCBI Taxonomy" id="143900"/>
    <lineage>
        <taxon>Eukaryota</taxon>
        <taxon>Metazoa</taxon>
        <taxon>Chordata</taxon>
        <taxon>Craniata</taxon>
        <taxon>Vertebrata</taxon>
        <taxon>Euteleostomi</taxon>
        <taxon>Actinopterygii</taxon>
        <taxon>Neopterygii</taxon>
        <taxon>Teleostei</taxon>
        <taxon>Notacanthiformes</taxon>
        <taxon>Halosauridae</taxon>
        <taxon>Aldrovandia</taxon>
    </lineage>
</organism>
<reference evidence="2" key="1">
    <citation type="journal article" date="2023" name="Science">
        <title>Genome structures resolve the early diversification of teleost fishes.</title>
        <authorList>
            <person name="Parey E."/>
            <person name="Louis A."/>
            <person name="Montfort J."/>
            <person name="Bouchez O."/>
            <person name="Roques C."/>
            <person name="Iampietro C."/>
            <person name="Lluch J."/>
            <person name="Castinel A."/>
            <person name="Donnadieu C."/>
            <person name="Desvignes T."/>
            <person name="Floi Bucao C."/>
            <person name="Jouanno E."/>
            <person name="Wen M."/>
            <person name="Mejri S."/>
            <person name="Dirks R."/>
            <person name="Jansen H."/>
            <person name="Henkel C."/>
            <person name="Chen W.J."/>
            <person name="Zahm M."/>
            <person name="Cabau C."/>
            <person name="Klopp C."/>
            <person name="Thompson A.W."/>
            <person name="Robinson-Rechavi M."/>
            <person name="Braasch I."/>
            <person name="Lecointre G."/>
            <person name="Bobe J."/>
            <person name="Postlethwait J.H."/>
            <person name="Berthelot C."/>
            <person name="Roest Crollius H."/>
            <person name="Guiguen Y."/>
        </authorList>
    </citation>
    <scope>NUCLEOTIDE SEQUENCE</scope>
    <source>
        <strain evidence="2">NC1722</strain>
    </source>
</reference>
<name>A0AAD7SHB4_9TELE</name>
<comment type="caution">
    <text evidence="2">The sequence shown here is derived from an EMBL/GenBank/DDBJ whole genome shotgun (WGS) entry which is preliminary data.</text>
</comment>
<feature type="region of interest" description="Disordered" evidence="1">
    <location>
        <begin position="1"/>
        <end position="24"/>
    </location>
</feature>
<sequence length="467" mass="52671">MSHQEDDVQAEPSTSTDGTKPAILDGGFSISMEKFFSIISQIPNGKVQAECQLCTKKKVVISGTLGATSNFKTHLKRLHPESLNDFERHKTESGDEDENDETEEDGLSFITIDSSEEEVSEGGGIILPPHVRCATHTLSLVCTTDAKQAMKDSPTLSRLNNSAMGKCSALWNASKRPKSAELLLEVTKEQLKTPCPTRWNSLYDSLNQLSHLRDKPPEMMAKQQLPAFKEVELDYLGEYCKILRPIATAIDRLQGQISCYYGELIPTLFAVQSKLHKLQVSDLRYTSPLLQAILGGFEKRFSSYLELKMDVNEAILATATHPFFKMRWLPPRLSGEKKRIHQLILHSAEELGLVAESETASSNLQDDEEEDFFVFSAEETEVWERPEITSHSKAELETLHFLEDTRKDLLSLELYPLIKLLFARFNTTLPSSAPVERLFSFAGIIFHPHRRRLTPEIFEMLVVLKGN</sequence>
<feature type="compositionally biased region" description="Acidic residues" evidence="1">
    <location>
        <begin position="94"/>
        <end position="104"/>
    </location>
</feature>
<gene>
    <name evidence="2" type="ORF">AAFF_G00367020</name>
</gene>
<protein>
    <recommendedName>
        <fullName evidence="4">BED-type domain-containing protein</fullName>
    </recommendedName>
</protein>
<evidence type="ECO:0000313" key="3">
    <source>
        <dbReference type="Proteomes" id="UP001221898"/>
    </source>
</evidence>
<dbReference type="PANTHER" id="PTHR47501:SF5">
    <property type="entry name" value="HAT C-TERMINAL DIMERISATION DOMAIN-CONTAINING PROTEIN"/>
    <property type="match status" value="1"/>
</dbReference>